<accession>A0ABT5V7S9</accession>
<dbReference type="NCBIfam" id="TIGR00536">
    <property type="entry name" value="hemK_fam"/>
    <property type="match status" value="1"/>
</dbReference>
<dbReference type="PROSITE" id="PS00092">
    <property type="entry name" value="N6_MTASE"/>
    <property type="match status" value="1"/>
</dbReference>
<evidence type="ECO:0000256" key="4">
    <source>
        <dbReference type="ARBA" id="ARBA00022691"/>
    </source>
</evidence>
<dbReference type="PANTHER" id="PTHR18895">
    <property type="entry name" value="HEMK METHYLTRANSFERASE"/>
    <property type="match status" value="1"/>
</dbReference>
<evidence type="ECO:0000313" key="9">
    <source>
        <dbReference type="Proteomes" id="UP001219297"/>
    </source>
</evidence>
<comment type="caution">
    <text evidence="8">The sequence shown here is derived from an EMBL/GenBank/DDBJ whole genome shotgun (WGS) entry which is preliminary data.</text>
</comment>
<evidence type="ECO:0000313" key="8">
    <source>
        <dbReference type="EMBL" id="MDE1657022.1"/>
    </source>
</evidence>
<keyword evidence="9" id="KW-1185">Reference proteome</keyword>
<dbReference type="InterPro" id="IPR002052">
    <property type="entry name" value="DNA_methylase_N6_adenine_CS"/>
</dbReference>
<proteinExistence type="predicted"/>
<dbReference type="SUPFAM" id="SSF53335">
    <property type="entry name" value="S-adenosyl-L-methionine-dependent methyltransferases"/>
    <property type="match status" value="1"/>
</dbReference>
<dbReference type="CDD" id="cd02440">
    <property type="entry name" value="AdoMet_MTases"/>
    <property type="match status" value="1"/>
</dbReference>
<dbReference type="NCBIfam" id="TIGR03534">
    <property type="entry name" value="RF_mod_PrmC"/>
    <property type="match status" value="1"/>
</dbReference>
<dbReference type="EMBL" id="JARBHI010000021">
    <property type="protein sequence ID" value="MDE1657022.1"/>
    <property type="molecule type" value="Genomic_DNA"/>
</dbReference>
<dbReference type="GO" id="GO:0032259">
    <property type="term" value="P:methylation"/>
    <property type="evidence" value="ECO:0007669"/>
    <property type="project" value="UniProtKB-KW"/>
</dbReference>
<dbReference type="InterPro" id="IPR019874">
    <property type="entry name" value="RF_methyltr_PrmC"/>
</dbReference>
<dbReference type="Proteomes" id="UP001219297">
    <property type="component" value="Unassembled WGS sequence"/>
</dbReference>
<organism evidence="8 9">
    <name type="scientific">Actinotignum sanguinis</name>
    <dbReference type="NCBI Taxonomy" id="1445614"/>
    <lineage>
        <taxon>Bacteria</taxon>
        <taxon>Bacillati</taxon>
        <taxon>Actinomycetota</taxon>
        <taxon>Actinomycetes</taxon>
        <taxon>Actinomycetales</taxon>
        <taxon>Actinomycetaceae</taxon>
        <taxon>Actinotignum</taxon>
    </lineage>
</organism>
<keyword evidence="2 8" id="KW-0489">Methyltransferase</keyword>
<evidence type="ECO:0000256" key="1">
    <source>
        <dbReference type="ARBA" id="ARBA00012771"/>
    </source>
</evidence>
<dbReference type="Pfam" id="PF05175">
    <property type="entry name" value="MTS"/>
    <property type="match status" value="1"/>
</dbReference>
<dbReference type="EC" id="2.1.1.297" evidence="1"/>
<keyword evidence="4" id="KW-0949">S-adenosyl-L-methionine</keyword>
<evidence type="ECO:0000256" key="3">
    <source>
        <dbReference type="ARBA" id="ARBA00022679"/>
    </source>
</evidence>
<dbReference type="InterPro" id="IPR050320">
    <property type="entry name" value="N5-glutamine_MTase"/>
</dbReference>
<dbReference type="InterPro" id="IPR029063">
    <property type="entry name" value="SAM-dependent_MTases_sf"/>
</dbReference>
<gene>
    <name evidence="8" type="primary">prmC</name>
    <name evidence="8" type="ORF">PWJ81_08070</name>
</gene>
<dbReference type="RefSeq" id="WP_274732432.1">
    <property type="nucleotide sequence ID" value="NZ_CAMXYX010000001.1"/>
</dbReference>
<dbReference type="GO" id="GO:0102559">
    <property type="term" value="F:peptide chain release factor N(5)-glutamine methyltransferase activity"/>
    <property type="evidence" value="ECO:0007669"/>
    <property type="project" value="UniProtKB-EC"/>
</dbReference>
<dbReference type="Gene3D" id="1.10.8.10">
    <property type="entry name" value="DNA helicase RuvA subunit, C-terminal domain"/>
    <property type="match status" value="1"/>
</dbReference>
<evidence type="ECO:0000259" key="7">
    <source>
        <dbReference type="Pfam" id="PF17827"/>
    </source>
</evidence>
<name>A0ABT5V7S9_9ACTO</name>
<reference evidence="8 9" key="1">
    <citation type="submission" date="2023-02" db="EMBL/GenBank/DDBJ databases">
        <title>Defining the Infant Male Urobiome and Moving Towards Mechanisms in Urobiome Research.</title>
        <authorList>
            <person name="Reasoner S."/>
            <person name="Flores V."/>
            <person name="Van Horn G."/>
            <person name="Morales G."/>
            <person name="Peard L."/>
            <person name="Abelson B."/>
            <person name="Manuel C."/>
            <person name="Lee J."/>
            <person name="Baker B."/>
            <person name="Williams T."/>
            <person name="Schmitz J."/>
            <person name="Clayton D."/>
            <person name="Hadjifrangiskou M."/>
        </authorList>
    </citation>
    <scope>NUCLEOTIDE SEQUENCE [LARGE SCALE GENOMIC DNA]</scope>
    <source>
        <strain evidence="8 9">AS1053</strain>
    </source>
</reference>
<feature type="domain" description="Methyltransferase small" evidence="6">
    <location>
        <begin position="140"/>
        <end position="214"/>
    </location>
</feature>
<keyword evidence="3 8" id="KW-0808">Transferase</keyword>
<evidence type="ECO:0000259" key="6">
    <source>
        <dbReference type="Pfam" id="PF05175"/>
    </source>
</evidence>
<evidence type="ECO:0000256" key="2">
    <source>
        <dbReference type="ARBA" id="ARBA00022603"/>
    </source>
</evidence>
<protein>
    <recommendedName>
        <fullName evidence="1">peptide chain release factor N(5)-glutamine methyltransferase</fullName>
        <ecNumber evidence="1">2.1.1.297</ecNumber>
    </recommendedName>
</protein>
<feature type="domain" description="Release factor glutamine methyltransferase N-terminal" evidence="7">
    <location>
        <begin position="6"/>
        <end position="71"/>
    </location>
</feature>
<sequence length="305" mass="32209">MTTWAELLAGATAQLTAAGVDSPAADARWLAEAAAGKRPDPRTTPPPAQRELFTRYLARRAAREPLQHITGRMYFRYLELVSTPDALIVRPETEIVAERAIAAARACVAAHTRGNGTARGNDGAAAARNGAAGQQAGPLVVDLGTGSGAIALSIATEVPAVRVIGVDTDPRALHLATTNNARYGSPVTFLHHDVTEPLPELDHAVDVVVANPPYIPPDTPVSAEVRADPARALWGGGADGLDLPRLFVARAAQLLRGGGILVLEHAETQSAPLREYARTQGFTRVATGRDLAGRERFLEAEYGHL</sequence>
<evidence type="ECO:0000256" key="5">
    <source>
        <dbReference type="ARBA" id="ARBA00048391"/>
    </source>
</evidence>
<dbReference type="InterPro" id="IPR040758">
    <property type="entry name" value="PrmC_N"/>
</dbReference>
<dbReference type="GeneID" id="83608920"/>
<dbReference type="Pfam" id="PF17827">
    <property type="entry name" value="PrmC_N"/>
    <property type="match status" value="1"/>
</dbReference>
<dbReference type="InterPro" id="IPR004556">
    <property type="entry name" value="HemK-like"/>
</dbReference>
<dbReference type="PANTHER" id="PTHR18895:SF74">
    <property type="entry name" value="MTRF1L RELEASE FACTOR GLUTAMINE METHYLTRANSFERASE"/>
    <property type="match status" value="1"/>
</dbReference>
<comment type="catalytic activity">
    <reaction evidence="5">
        <text>L-glutaminyl-[peptide chain release factor] + S-adenosyl-L-methionine = N(5)-methyl-L-glutaminyl-[peptide chain release factor] + S-adenosyl-L-homocysteine + H(+)</text>
        <dbReference type="Rhea" id="RHEA:42896"/>
        <dbReference type="Rhea" id="RHEA-COMP:10271"/>
        <dbReference type="Rhea" id="RHEA-COMP:10272"/>
        <dbReference type="ChEBI" id="CHEBI:15378"/>
        <dbReference type="ChEBI" id="CHEBI:30011"/>
        <dbReference type="ChEBI" id="CHEBI:57856"/>
        <dbReference type="ChEBI" id="CHEBI:59789"/>
        <dbReference type="ChEBI" id="CHEBI:61891"/>
        <dbReference type="EC" id="2.1.1.297"/>
    </reaction>
</comment>
<dbReference type="InterPro" id="IPR007848">
    <property type="entry name" value="Small_mtfrase_dom"/>
</dbReference>
<dbReference type="Gene3D" id="3.40.50.150">
    <property type="entry name" value="Vaccinia Virus protein VP39"/>
    <property type="match status" value="1"/>
</dbReference>